<feature type="region of interest" description="Disordered" evidence="1">
    <location>
        <begin position="1"/>
        <end position="28"/>
    </location>
</feature>
<reference evidence="2" key="2">
    <citation type="submission" date="2021-02" db="EMBL/GenBank/DDBJ databases">
        <authorList>
            <person name="Kimball J.A."/>
            <person name="Haas M.W."/>
            <person name="Macchietto M."/>
            <person name="Kono T."/>
            <person name="Duquette J."/>
            <person name="Shao M."/>
        </authorList>
    </citation>
    <scope>NUCLEOTIDE SEQUENCE</scope>
    <source>
        <tissue evidence="2">Fresh leaf tissue</tissue>
    </source>
</reference>
<evidence type="ECO:0000313" key="3">
    <source>
        <dbReference type="Proteomes" id="UP000729402"/>
    </source>
</evidence>
<name>A0A8J5S7K1_ZIZPA</name>
<reference evidence="2" key="1">
    <citation type="journal article" date="2021" name="bioRxiv">
        <title>Whole Genome Assembly and Annotation of Northern Wild Rice, Zizania palustris L., Supports a Whole Genome Duplication in the Zizania Genus.</title>
        <authorList>
            <person name="Haas M."/>
            <person name="Kono T."/>
            <person name="Macchietto M."/>
            <person name="Millas R."/>
            <person name="McGilp L."/>
            <person name="Shao M."/>
            <person name="Duquette J."/>
            <person name="Hirsch C.N."/>
            <person name="Kimball J."/>
        </authorList>
    </citation>
    <scope>NUCLEOTIDE SEQUENCE</scope>
    <source>
        <tissue evidence="2">Fresh leaf tissue</tissue>
    </source>
</reference>
<organism evidence="2 3">
    <name type="scientific">Zizania palustris</name>
    <name type="common">Northern wild rice</name>
    <dbReference type="NCBI Taxonomy" id="103762"/>
    <lineage>
        <taxon>Eukaryota</taxon>
        <taxon>Viridiplantae</taxon>
        <taxon>Streptophyta</taxon>
        <taxon>Embryophyta</taxon>
        <taxon>Tracheophyta</taxon>
        <taxon>Spermatophyta</taxon>
        <taxon>Magnoliopsida</taxon>
        <taxon>Liliopsida</taxon>
        <taxon>Poales</taxon>
        <taxon>Poaceae</taxon>
        <taxon>BOP clade</taxon>
        <taxon>Oryzoideae</taxon>
        <taxon>Oryzeae</taxon>
        <taxon>Zizaniinae</taxon>
        <taxon>Zizania</taxon>
    </lineage>
</organism>
<protein>
    <submittedName>
        <fullName evidence="2">Uncharacterized protein</fullName>
    </submittedName>
</protein>
<sequence>MTTTASSSCSTGKETLATPRSDLGRSALTDRRRARADYECKWWRGARDGAGIDAQGVPYAAVPSGPSSYGMKMLSMFISDQEAMYFSML</sequence>
<dbReference type="Proteomes" id="UP000729402">
    <property type="component" value="Unassembled WGS sequence"/>
</dbReference>
<dbReference type="AlphaFoldDB" id="A0A8J5S7K1"/>
<gene>
    <name evidence="2" type="ORF">GUJ93_ZPchr0002g24821</name>
</gene>
<evidence type="ECO:0000313" key="2">
    <source>
        <dbReference type="EMBL" id="KAG8057160.1"/>
    </source>
</evidence>
<feature type="compositionally biased region" description="Polar residues" evidence="1">
    <location>
        <begin position="1"/>
        <end position="13"/>
    </location>
</feature>
<dbReference type="EMBL" id="JAAALK010000287">
    <property type="protein sequence ID" value="KAG8057160.1"/>
    <property type="molecule type" value="Genomic_DNA"/>
</dbReference>
<comment type="caution">
    <text evidence="2">The sequence shown here is derived from an EMBL/GenBank/DDBJ whole genome shotgun (WGS) entry which is preliminary data.</text>
</comment>
<proteinExistence type="predicted"/>
<evidence type="ECO:0000256" key="1">
    <source>
        <dbReference type="SAM" id="MobiDB-lite"/>
    </source>
</evidence>
<accession>A0A8J5S7K1</accession>
<keyword evidence="3" id="KW-1185">Reference proteome</keyword>